<evidence type="ECO:0000313" key="2">
    <source>
        <dbReference type="Proteomes" id="UP000827872"/>
    </source>
</evidence>
<sequence length="550" mass="59261">MKAEPGQILFTKLSMKGLFGFPDKLDSRASEEQAVLKGFRNFNGDIHIGSQEKGNNIGSGEDPKIADLLPEVLQTQCEMPQSINNAEATPHAGTGSLLATASMPSGVLNTCELSHLEAADASGDNEADVGTTVDSEASTDVREVGAGSSDDLELKESEQNEPFLCSTESIHSPLSEFSRKNDKDVILVQGTLVHTTSDTESDSEATDLHCAEKAVNRSGVNCAVTLQDNDQNKEQQEIEGYRQTGGLSSTDKTESSLPTSELPIKEMDNTLQETGSNSENIMVGDEYSISLPAAGEDTQESGEEQGSLASSSSSISIQKSTATEKSFQLPAFFSGLRVRKKGQPRDLGESVTEIKQKDGDLAMLKLKQPVRKSHIAPDPLPKRKLSEAKSSPTLLEQLSQLLGPKNDNKDSNAVPSESGGSDDSQQTKSVQPEPSYPPEEVKPSPAESALDAFKALFTRPPKKETTADTSELEAIKRKMRHEKESLKAIFERSKTKAGDGGSDTKLTDASSSEQDDKTPGRLQTIWPPPKAKDEEEKVGLKYTEAGKTEW</sequence>
<name>A0ACB8G458_9SAUR</name>
<organism evidence="1 2">
    <name type="scientific">Sphaerodactylus townsendi</name>
    <dbReference type="NCBI Taxonomy" id="933632"/>
    <lineage>
        <taxon>Eukaryota</taxon>
        <taxon>Metazoa</taxon>
        <taxon>Chordata</taxon>
        <taxon>Craniata</taxon>
        <taxon>Vertebrata</taxon>
        <taxon>Euteleostomi</taxon>
        <taxon>Lepidosauria</taxon>
        <taxon>Squamata</taxon>
        <taxon>Bifurcata</taxon>
        <taxon>Gekkota</taxon>
        <taxon>Sphaerodactylidae</taxon>
        <taxon>Sphaerodactylus</taxon>
    </lineage>
</organism>
<evidence type="ECO:0000313" key="1">
    <source>
        <dbReference type="EMBL" id="KAH8014516.1"/>
    </source>
</evidence>
<keyword evidence="2" id="KW-1185">Reference proteome</keyword>
<accession>A0ACB8G458</accession>
<dbReference type="Proteomes" id="UP000827872">
    <property type="component" value="Linkage Group LG02"/>
</dbReference>
<gene>
    <name evidence="1" type="ORF">K3G42_029603</name>
</gene>
<reference evidence="1" key="1">
    <citation type="submission" date="2021-08" db="EMBL/GenBank/DDBJ databases">
        <title>The first chromosome-level gecko genome reveals the dynamic sex chromosomes of Neotropical dwarf geckos (Sphaerodactylidae: Sphaerodactylus).</title>
        <authorList>
            <person name="Pinto B.J."/>
            <person name="Keating S.E."/>
            <person name="Gamble T."/>
        </authorList>
    </citation>
    <scope>NUCLEOTIDE SEQUENCE</scope>
    <source>
        <strain evidence="1">TG3544</strain>
    </source>
</reference>
<protein>
    <submittedName>
        <fullName evidence="1">Uncharacterized protein</fullName>
    </submittedName>
</protein>
<dbReference type="EMBL" id="CM037615">
    <property type="protein sequence ID" value="KAH8014516.1"/>
    <property type="molecule type" value="Genomic_DNA"/>
</dbReference>
<proteinExistence type="predicted"/>
<comment type="caution">
    <text evidence="1">The sequence shown here is derived from an EMBL/GenBank/DDBJ whole genome shotgun (WGS) entry which is preliminary data.</text>
</comment>